<evidence type="ECO:0000256" key="1">
    <source>
        <dbReference type="SAM" id="SignalP"/>
    </source>
</evidence>
<proteinExistence type="predicted"/>
<comment type="caution">
    <text evidence="2">The sequence shown here is derived from an EMBL/GenBank/DDBJ whole genome shotgun (WGS) entry which is preliminary data.</text>
</comment>
<gene>
    <name evidence="2" type="ORF">Tci_931507</name>
</gene>
<name>A0A699XN80_TANCI</name>
<sequence>MRTGRRTSRAAWRAGIWSGARLLSFRILLSGLASGAHALDGIQHVSDVSIAGAGLRFGLHGVDDPLRQCVRPADAPAANY</sequence>
<feature type="chain" id="PRO_5025540534" evidence="1">
    <location>
        <begin position="39"/>
        <end position="80"/>
    </location>
</feature>
<keyword evidence="1" id="KW-0732">Signal</keyword>
<organism evidence="2">
    <name type="scientific">Tanacetum cinerariifolium</name>
    <name type="common">Dalmatian daisy</name>
    <name type="synonym">Chrysanthemum cinerariifolium</name>
    <dbReference type="NCBI Taxonomy" id="118510"/>
    <lineage>
        <taxon>Eukaryota</taxon>
        <taxon>Viridiplantae</taxon>
        <taxon>Streptophyta</taxon>
        <taxon>Embryophyta</taxon>
        <taxon>Tracheophyta</taxon>
        <taxon>Spermatophyta</taxon>
        <taxon>Magnoliopsida</taxon>
        <taxon>eudicotyledons</taxon>
        <taxon>Gunneridae</taxon>
        <taxon>Pentapetalae</taxon>
        <taxon>asterids</taxon>
        <taxon>campanulids</taxon>
        <taxon>Asterales</taxon>
        <taxon>Asteraceae</taxon>
        <taxon>Asteroideae</taxon>
        <taxon>Anthemideae</taxon>
        <taxon>Anthemidinae</taxon>
        <taxon>Tanacetum</taxon>
    </lineage>
</organism>
<dbReference type="EMBL" id="BKCJ011866246">
    <property type="protein sequence ID" value="GFD59538.1"/>
    <property type="molecule type" value="Genomic_DNA"/>
</dbReference>
<protein>
    <submittedName>
        <fullName evidence="2">Uncharacterized protein</fullName>
    </submittedName>
</protein>
<feature type="signal peptide" evidence="1">
    <location>
        <begin position="1"/>
        <end position="38"/>
    </location>
</feature>
<evidence type="ECO:0000313" key="2">
    <source>
        <dbReference type="EMBL" id="GFD59538.1"/>
    </source>
</evidence>
<accession>A0A699XN80</accession>
<feature type="non-terminal residue" evidence="2">
    <location>
        <position position="80"/>
    </location>
</feature>
<dbReference type="AlphaFoldDB" id="A0A699XN80"/>
<reference evidence="2" key="1">
    <citation type="journal article" date="2019" name="Sci. Rep.">
        <title>Draft genome of Tanacetum cinerariifolium, the natural source of mosquito coil.</title>
        <authorList>
            <person name="Yamashiro T."/>
            <person name="Shiraishi A."/>
            <person name="Satake H."/>
            <person name="Nakayama K."/>
        </authorList>
    </citation>
    <scope>NUCLEOTIDE SEQUENCE</scope>
</reference>